<evidence type="ECO:0000256" key="1">
    <source>
        <dbReference type="SAM" id="MobiDB-lite"/>
    </source>
</evidence>
<dbReference type="STRING" id="202789.GCA_001457435_01443"/>
<evidence type="ECO:0000313" key="3">
    <source>
        <dbReference type="Proteomes" id="UP000009888"/>
    </source>
</evidence>
<dbReference type="EMBL" id="AGWL01000002">
    <property type="protein sequence ID" value="EKU95902.1"/>
    <property type="molecule type" value="Genomic_DNA"/>
</dbReference>
<dbReference type="PATRIC" id="fig|883066.3.peg.708"/>
<comment type="caution">
    <text evidence="2">The sequence shown here is derived from an EMBL/GenBank/DDBJ whole genome shotgun (WGS) entry which is preliminary data.</text>
</comment>
<dbReference type="RefSeq" id="WP_007000895.1">
    <property type="nucleotide sequence ID" value="NZ_JH992955.1"/>
</dbReference>
<gene>
    <name evidence="2" type="ORF">HMPREF9233_00689</name>
</gene>
<dbReference type="eggNOG" id="ENOG503320W">
    <property type="taxonomic scope" value="Bacteria"/>
</dbReference>
<name>K9EY83_9ACTO</name>
<dbReference type="Proteomes" id="UP000009888">
    <property type="component" value="Unassembled WGS sequence"/>
</dbReference>
<sequence>MQDDPRQAKQVVKESASSEESADGAGSPIRGKKDPHLPDDEGTFGSVFRHAVANSGLTLAQIVDALAARSVHLTQATLSYWQSGRSRPRRRESLAAISAVEEVLGVPRDYLRGPLSVDRGGAMPKLETMLRKVDAGIFASTAAFGVDISLEPRAEIIVDDTEVLADRTQMRVKTTKLLRIVSADALLSHVVHSWSDHEIMQNVVEVRGAKMGEQVFAKDVNMRLTPFVLPSYLRQGDLHRISFVTELHSDDELVRSETRWMPSYTRYYAAAVHFEKDSPRAVDFTMARGPKAARFAQRDNPYAMTGAGSPMNYADAGELWSPANAKEEVQTREVVDGVAQVSVEHPEVSAAYFRWRW</sequence>
<feature type="compositionally biased region" description="Low complexity" evidence="1">
    <location>
        <begin position="14"/>
        <end position="27"/>
    </location>
</feature>
<protein>
    <submittedName>
        <fullName evidence="2">Uncharacterized protein</fullName>
    </submittedName>
</protein>
<organism evidence="2 3">
    <name type="scientific">Actinobaculum massiliense ACS-171-V-Col2</name>
    <dbReference type="NCBI Taxonomy" id="883066"/>
    <lineage>
        <taxon>Bacteria</taxon>
        <taxon>Bacillati</taxon>
        <taxon>Actinomycetota</taxon>
        <taxon>Actinomycetes</taxon>
        <taxon>Actinomycetales</taxon>
        <taxon>Actinomycetaceae</taxon>
        <taxon>Actinobaculum</taxon>
    </lineage>
</organism>
<dbReference type="InterPro" id="IPR001387">
    <property type="entry name" value="Cro/C1-type_HTH"/>
</dbReference>
<dbReference type="CDD" id="cd00093">
    <property type="entry name" value="HTH_XRE"/>
    <property type="match status" value="1"/>
</dbReference>
<reference evidence="2 3" key="1">
    <citation type="submission" date="2012-09" db="EMBL/GenBank/DDBJ databases">
        <title>The Genome Sequence of Actinobaculum massiliae ACS-171-V-COL2.</title>
        <authorList>
            <consortium name="The Broad Institute Genome Sequencing Platform"/>
            <person name="Earl A."/>
            <person name="Ward D."/>
            <person name="Feldgarden M."/>
            <person name="Gevers D."/>
            <person name="Saerens B."/>
            <person name="Vaneechoutte M."/>
            <person name="Walker B."/>
            <person name="Young S.K."/>
            <person name="Zeng Q."/>
            <person name="Gargeya S."/>
            <person name="Fitzgerald M."/>
            <person name="Haas B."/>
            <person name="Abouelleil A."/>
            <person name="Alvarado L."/>
            <person name="Arachchi H.M."/>
            <person name="Berlin A."/>
            <person name="Chapman S.B."/>
            <person name="Goldberg J."/>
            <person name="Griggs A."/>
            <person name="Gujja S."/>
            <person name="Hansen M."/>
            <person name="Howarth C."/>
            <person name="Imamovic A."/>
            <person name="Larimer J."/>
            <person name="McCowen C."/>
            <person name="Montmayeur A."/>
            <person name="Murphy C."/>
            <person name="Neiman D."/>
            <person name="Pearson M."/>
            <person name="Priest M."/>
            <person name="Roberts A."/>
            <person name="Saif S."/>
            <person name="Shea T."/>
            <person name="Sisk P."/>
            <person name="Sykes S."/>
            <person name="Wortman J."/>
            <person name="Nusbaum C."/>
            <person name="Birren B."/>
        </authorList>
    </citation>
    <scope>NUCLEOTIDE SEQUENCE [LARGE SCALE GENOMIC DNA]</scope>
    <source>
        <strain evidence="3">ACS-171-V-Col2</strain>
    </source>
</reference>
<accession>K9EY83</accession>
<proteinExistence type="predicted"/>
<dbReference type="HOGENOM" id="CLU_859525_0_0_11"/>
<feature type="region of interest" description="Disordered" evidence="1">
    <location>
        <begin position="1"/>
        <end position="42"/>
    </location>
</feature>
<evidence type="ECO:0000313" key="2">
    <source>
        <dbReference type="EMBL" id="EKU95902.1"/>
    </source>
</evidence>
<keyword evidence="3" id="KW-1185">Reference proteome</keyword>
<dbReference type="AlphaFoldDB" id="K9EY83"/>